<evidence type="ECO:0000256" key="1">
    <source>
        <dbReference type="ARBA" id="ARBA00022692"/>
    </source>
</evidence>
<dbReference type="Proteomes" id="UP000236544">
    <property type="component" value="Unassembled WGS sequence"/>
</dbReference>
<comment type="subcellular location">
    <subcellularLocation>
        <location evidence="4">Membrane</location>
        <topology evidence="4">Multi-pass membrane protein</topology>
    </subcellularLocation>
</comment>
<accession>A0A0P1KNY6</accession>
<protein>
    <recommendedName>
        <fullName evidence="4">Altered inheritance of mitochondria protein 11</fullName>
    </recommendedName>
</protein>
<reference evidence="6" key="1">
    <citation type="submission" date="2015-10" db="EMBL/GenBank/DDBJ databases">
        <authorList>
            <person name="Devillers H."/>
        </authorList>
    </citation>
    <scope>NUCLEOTIDE SEQUENCE [LARGE SCALE GENOMIC DNA]</scope>
</reference>
<dbReference type="GO" id="GO:0016020">
    <property type="term" value="C:membrane"/>
    <property type="evidence" value="ECO:0007669"/>
    <property type="project" value="UniProtKB-SubCell"/>
</dbReference>
<organism evidence="5 6">
    <name type="scientific">Lachancea quebecensis</name>
    <dbReference type="NCBI Taxonomy" id="1654605"/>
    <lineage>
        <taxon>Eukaryota</taxon>
        <taxon>Fungi</taxon>
        <taxon>Dikarya</taxon>
        <taxon>Ascomycota</taxon>
        <taxon>Saccharomycotina</taxon>
        <taxon>Saccharomycetes</taxon>
        <taxon>Saccharomycetales</taxon>
        <taxon>Saccharomycetaceae</taxon>
        <taxon>Lachancea</taxon>
    </lineage>
</organism>
<dbReference type="InterPro" id="IPR038814">
    <property type="entry name" value="AIM11"/>
</dbReference>
<keyword evidence="6" id="KW-1185">Reference proteome</keyword>
<dbReference type="PANTHER" id="PTHR39136:SF1">
    <property type="entry name" value="ALTERED INHERITANCE OF MITOCHONDRIA PROTEIN 11"/>
    <property type="match status" value="1"/>
</dbReference>
<name>A0A0P1KNY6_9SACH</name>
<keyword evidence="3" id="KW-0472">Membrane</keyword>
<evidence type="ECO:0000256" key="4">
    <source>
        <dbReference type="RuleBase" id="RU367098"/>
    </source>
</evidence>
<gene>
    <name evidence="4" type="primary">AIM11</name>
    <name evidence="5" type="ORF">LAQU0_S03e05270g</name>
</gene>
<sequence length="150" mass="16914">MSSVQLTSRDISVFSNEYKERRRLQMMRFFGATAFTLISARLAFRGVQSRKYVPNMFQLNHKPPTYSFQGEAVSALAFGTGLATGTFSMLVFGTCWTWDISSLAEFTLKMKKLMGEPATDQALLENTPMDEDTRKVAEALEDMLKGSRND</sequence>
<comment type="similarity">
    <text evidence="4">Belongs to the AIM11 family.</text>
</comment>
<evidence type="ECO:0000256" key="3">
    <source>
        <dbReference type="ARBA" id="ARBA00023136"/>
    </source>
</evidence>
<dbReference type="OrthoDB" id="4088121at2759"/>
<dbReference type="PANTHER" id="PTHR39136">
    <property type="entry name" value="ALTERED INHERITANCE OF MITOCHONDRIA PROTEIN 11"/>
    <property type="match status" value="1"/>
</dbReference>
<keyword evidence="1" id="KW-0812">Transmembrane</keyword>
<dbReference type="EMBL" id="LN890565">
    <property type="protein sequence ID" value="CUS21556.1"/>
    <property type="molecule type" value="Genomic_DNA"/>
</dbReference>
<proteinExistence type="inferred from homology"/>
<dbReference type="GO" id="GO:0005739">
    <property type="term" value="C:mitochondrion"/>
    <property type="evidence" value="ECO:0007669"/>
    <property type="project" value="TreeGrafter"/>
</dbReference>
<dbReference type="AlphaFoldDB" id="A0A0P1KNY6"/>
<evidence type="ECO:0000313" key="6">
    <source>
        <dbReference type="Proteomes" id="UP000236544"/>
    </source>
</evidence>
<evidence type="ECO:0000313" key="5">
    <source>
        <dbReference type="EMBL" id="CUS21556.1"/>
    </source>
</evidence>
<keyword evidence="2" id="KW-1133">Transmembrane helix</keyword>
<evidence type="ECO:0000256" key="2">
    <source>
        <dbReference type="ARBA" id="ARBA00022989"/>
    </source>
</evidence>